<dbReference type="RefSeq" id="WP_166301201.1">
    <property type="nucleotide sequence ID" value="NZ_CAWPIB010000001.1"/>
</dbReference>
<proteinExistence type="predicted"/>
<dbReference type="InterPro" id="IPR027417">
    <property type="entry name" value="P-loop_NTPase"/>
</dbReference>
<feature type="domain" description="YobI-like P-loop NTPase" evidence="2">
    <location>
        <begin position="49"/>
        <end position="416"/>
    </location>
</feature>
<organism evidence="3 4">
    <name type="scientific">Photorhabdus cinerea</name>
    <dbReference type="NCBI Taxonomy" id="471575"/>
    <lineage>
        <taxon>Bacteria</taxon>
        <taxon>Pseudomonadati</taxon>
        <taxon>Pseudomonadota</taxon>
        <taxon>Gammaproteobacteria</taxon>
        <taxon>Enterobacterales</taxon>
        <taxon>Morganellaceae</taxon>
        <taxon>Photorhabdus</taxon>
    </lineage>
</organism>
<gene>
    <name evidence="3" type="ORF">C5469_01185</name>
</gene>
<dbReference type="SUPFAM" id="SSF52540">
    <property type="entry name" value="P-loop containing nucleoside triphosphate hydrolases"/>
    <property type="match status" value="1"/>
</dbReference>
<keyword evidence="1" id="KW-1133">Transmembrane helix</keyword>
<keyword evidence="3" id="KW-0238">DNA-binding</keyword>
<name>A0A7X5QAK3_9GAMM</name>
<evidence type="ECO:0000259" key="2">
    <source>
        <dbReference type="Pfam" id="PF20693"/>
    </source>
</evidence>
<evidence type="ECO:0000313" key="4">
    <source>
        <dbReference type="Proteomes" id="UP000591844"/>
    </source>
</evidence>
<keyword evidence="1" id="KW-0812">Transmembrane</keyword>
<feature type="transmembrane region" description="Helical" evidence="1">
    <location>
        <begin position="192"/>
        <end position="215"/>
    </location>
</feature>
<dbReference type="Gene3D" id="3.40.50.300">
    <property type="entry name" value="P-loop containing nucleotide triphosphate hydrolases"/>
    <property type="match status" value="1"/>
</dbReference>
<keyword evidence="4" id="KW-1185">Reference proteome</keyword>
<keyword evidence="1" id="KW-0472">Membrane</keyword>
<sequence length="966" mass="112554">MTLLCRIKKALSKIWTPSSCQDATENISNDIQYDTLTPKIKTDDSVNEYFKALDFAFSKKDVKNIAITGPYGAGKSTVILSYMKARHDKKHINVSLADFNISEKGSGKPSETSEIELSILQQILYKENRENLPDSRIDRIKNRNKKHVFSIFSSFLWFVTPLFILCLTVFTPKILIFFEAEKEVILYFKEHYIYRMILSIIFALIGLFFIIRGASKAGIFDKKLKLSKIAFLQGKAEMTSQESSSLLNNCLDEIVYFFSVSKYKIVVFEDLDRLGNTEIFVKLREINQIVNNNIRGNWPVIFIYAVRDDIFLGSDVRTKFFDFILPIIPVMDSRNAYTILKEKIKNFSESEHSLLKQTSLYISDMRSLQNIVNEFNIFRNIVDNNQNEAKIFSLVFYKNLYAQDYNLIDKKSGVLYSLINDYRLKKLHEEYFKSLDDKLSSLYSRLEKLKNEKAISDSDVRKELLCRFISEKLWPYVCFAHKIDSYYSHFKTYNAEEFYKNDDTFQSFFNLNITLYIGYYFNKNNQQHVEIEGNNVINEYNKRIELVSSDRDREYKKTLGEIEKTKEIIRIRNAISLENLIKLIGREKFIKLAYKYLNSIKVPDIIGKEQLGTIRSEFKHGGLDALYYLLSNGYLMQDFMMFRSIFYKGAISVNDNDYIKSVGFYVTCEDANQNFALDNEKDVIQDLISQHFIYREGAIHHQLITYMLNHENTYNTYLDEIISNLFSKSASEILTVFTILDEKFAYSDSFRKLIITALSKNHHFDKMVSILNENELGIIQTKIAVNIVAFIAPDISSHRNKYRDFVVNTGYGLVSHLDKETIDSSLNNIKVLDIMYEDITSPVSDIEYQALRFVAENHMYSLSKDSYRIVVSTLLKEKSITYEQVDRQPMSLIVENHLQAVKQYIDKNIDLFVRNIFIDSEEESATIVEMLKHSELCDELKTQIVKEMSFTVSELTMFAETIDVSS</sequence>
<dbReference type="Pfam" id="PF20693">
    <property type="entry name" value="YobI-ATPase"/>
    <property type="match status" value="1"/>
</dbReference>
<dbReference type="GO" id="GO:0003677">
    <property type="term" value="F:DNA binding"/>
    <property type="evidence" value="ECO:0007669"/>
    <property type="project" value="UniProtKB-KW"/>
</dbReference>
<evidence type="ECO:0000256" key="1">
    <source>
        <dbReference type="SAM" id="Phobius"/>
    </source>
</evidence>
<feature type="transmembrane region" description="Helical" evidence="1">
    <location>
        <begin position="148"/>
        <end position="172"/>
    </location>
</feature>
<evidence type="ECO:0000313" key="3">
    <source>
        <dbReference type="EMBL" id="NHB90805.1"/>
    </source>
</evidence>
<reference evidence="3 4" key="1">
    <citation type="submission" date="2018-02" db="EMBL/GenBank/DDBJ databases">
        <authorList>
            <person name="Machado R.A."/>
        </authorList>
    </citation>
    <scope>NUCLEOTIDE SEQUENCE [LARGE SCALE GENOMIC DNA]</scope>
    <source>
        <strain evidence="3 4">DSM 19724</strain>
    </source>
</reference>
<dbReference type="Proteomes" id="UP000591844">
    <property type="component" value="Unassembled WGS sequence"/>
</dbReference>
<dbReference type="AlphaFoldDB" id="A0A7X5QAK3"/>
<comment type="caution">
    <text evidence="3">The sequence shown here is derived from an EMBL/GenBank/DDBJ whole genome shotgun (WGS) entry which is preliminary data.</text>
</comment>
<accession>A0A7X5QAK3</accession>
<dbReference type="EMBL" id="PUJW01000001">
    <property type="protein sequence ID" value="NHB90805.1"/>
    <property type="molecule type" value="Genomic_DNA"/>
</dbReference>
<protein>
    <submittedName>
        <fullName evidence="3">DNA-binding protein</fullName>
    </submittedName>
</protein>
<dbReference type="InterPro" id="IPR048428">
    <property type="entry name" value="YobI-NTPase"/>
</dbReference>